<dbReference type="AlphaFoldDB" id="A0A1Y2HGH3"/>
<keyword evidence="4 8" id="KW-0472">Membrane</keyword>
<feature type="transmembrane region" description="Helical" evidence="8">
    <location>
        <begin position="71"/>
        <end position="91"/>
    </location>
</feature>
<protein>
    <submittedName>
        <fullName evidence="9">PQ loop repeat-domain-containing protein</fullName>
    </submittedName>
</protein>
<feature type="transmembrane region" description="Helical" evidence="8">
    <location>
        <begin position="98"/>
        <end position="118"/>
    </location>
</feature>
<dbReference type="GO" id="GO:0034486">
    <property type="term" value="P:vacuolar transmembrane transport"/>
    <property type="evidence" value="ECO:0007669"/>
    <property type="project" value="UniProtKB-ARBA"/>
</dbReference>
<dbReference type="Proteomes" id="UP000193411">
    <property type="component" value="Unassembled WGS sequence"/>
</dbReference>
<evidence type="ECO:0000256" key="8">
    <source>
        <dbReference type="SAM" id="Phobius"/>
    </source>
</evidence>
<evidence type="ECO:0000313" key="10">
    <source>
        <dbReference type="Proteomes" id="UP000193411"/>
    </source>
</evidence>
<evidence type="ECO:0000313" key="9">
    <source>
        <dbReference type="EMBL" id="ORZ33639.1"/>
    </source>
</evidence>
<dbReference type="Gene3D" id="1.20.1280.290">
    <property type="match status" value="2"/>
</dbReference>
<accession>A0A1Y2HGH3</accession>
<keyword evidence="2 8" id="KW-0812">Transmembrane</keyword>
<comment type="similarity">
    <text evidence="5">Belongs to the laat-1 family.</text>
</comment>
<gene>
    <name evidence="9" type="ORF">BCR44DRAFT_1514588</name>
</gene>
<feature type="transmembrane region" description="Helical" evidence="8">
    <location>
        <begin position="273"/>
        <end position="290"/>
    </location>
</feature>
<comment type="catalytic activity">
    <reaction evidence="6">
        <text>L-histidine(out) + L-arginine(in) = L-histidine(in) + L-arginine(out)</text>
        <dbReference type="Rhea" id="RHEA:71063"/>
        <dbReference type="ChEBI" id="CHEBI:32682"/>
        <dbReference type="ChEBI" id="CHEBI:57595"/>
    </reaction>
</comment>
<evidence type="ECO:0000256" key="1">
    <source>
        <dbReference type="ARBA" id="ARBA00004141"/>
    </source>
</evidence>
<keyword evidence="10" id="KW-1185">Reference proteome</keyword>
<dbReference type="PANTHER" id="PTHR16201:SF44">
    <property type="entry name" value="SEVEN TRANSMEMBRANE PROTEIN 1"/>
    <property type="match status" value="1"/>
</dbReference>
<keyword evidence="3 8" id="KW-1133">Transmembrane helix</keyword>
<comment type="subcellular location">
    <subcellularLocation>
        <location evidence="1">Membrane</location>
        <topology evidence="1">Multi-pass membrane protein</topology>
    </subcellularLocation>
</comment>
<dbReference type="SMART" id="SM00679">
    <property type="entry name" value="CTNS"/>
    <property type="match status" value="2"/>
</dbReference>
<dbReference type="GO" id="GO:0098852">
    <property type="term" value="C:lytic vacuole membrane"/>
    <property type="evidence" value="ECO:0007669"/>
    <property type="project" value="UniProtKB-ARBA"/>
</dbReference>
<dbReference type="GO" id="GO:0015174">
    <property type="term" value="F:basic amino acid transmembrane transporter activity"/>
    <property type="evidence" value="ECO:0007669"/>
    <property type="project" value="UniProtKB-ARBA"/>
</dbReference>
<evidence type="ECO:0000256" key="7">
    <source>
        <dbReference type="SAM" id="MobiDB-lite"/>
    </source>
</evidence>
<evidence type="ECO:0000256" key="3">
    <source>
        <dbReference type="ARBA" id="ARBA00022989"/>
    </source>
</evidence>
<dbReference type="EMBL" id="MCFL01000034">
    <property type="protein sequence ID" value="ORZ33639.1"/>
    <property type="molecule type" value="Genomic_DNA"/>
</dbReference>
<dbReference type="Pfam" id="PF04193">
    <property type="entry name" value="PQ-loop"/>
    <property type="match status" value="2"/>
</dbReference>
<proteinExistence type="inferred from homology"/>
<organism evidence="9 10">
    <name type="scientific">Catenaria anguillulae PL171</name>
    <dbReference type="NCBI Taxonomy" id="765915"/>
    <lineage>
        <taxon>Eukaryota</taxon>
        <taxon>Fungi</taxon>
        <taxon>Fungi incertae sedis</taxon>
        <taxon>Blastocladiomycota</taxon>
        <taxon>Blastocladiomycetes</taxon>
        <taxon>Blastocladiales</taxon>
        <taxon>Catenariaceae</taxon>
        <taxon>Catenaria</taxon>
    </lineage>
</organism>
<sequence>MDSPLPLLSQVDLCRPGHFSLIAWVFRECAYSWGEAAAVLLGYASIGFWLFCQTPQLVANWRAKTAESLSLSFLFIWLGGDVMNLAGCLLTSQQPFQTYLAAYFVLIDFSLCVQSAWYNLICPPRFPDECVTIPSSPATAYNTLAIAPSPTPRMTQSSAPSRAQTPSIASAPHSRRPRQRRWVTLSCEAHGCDTRYHGRAIHRLTLALPSSSTAGLPTPDLLTPPPATNPWFPLSSYAIGVAASYCCSFLYLTSRLPQIAHNARRKSVQGLSISMFMFAVGGNTTMHSAWSSGHLHT</sequence>
<dbReference type="InterPro" id="IPR051415">
    <property type="entry name" value="LAAT-1"/>
</dbReference>
<dbReference type="OrthoDB" id="8048523at2759"/>
<feature type="transmembrane region" description="Helical" evidence="8">
    <location>
        <begin position="30"/>
        <end position="51"/>
    </location>
</feature>
<evidence type="ECO:0000256" key="6">
    <source>
        <dbReference type="ARBA" id="ARBA00050768"/>
    </source>
</evidence>
<evidence type="ECO:0000256" key="2">
    <source>
        <dbReference type="ARBA" id="ARBA00022692"/>
    </source>
</evidence>
<name>A0A1Y2HGH3_9FUNG</name>
<dbReference type="PANTHER" id="PTHR16201">
    <property type="entry name" value="SEVEN TRANSMEMBRANE PROTEIN 1-RELATED"/>
    <property type="match status" value="1"/>
</dbReference>
<reference evidence="9 10" key="1">
    <citation type="submission" date="2016-07" db="EMBL/GenBank/DDBJ databases">
        <title>Pervasive Adenine N6-methylation of Active Genes in Fungi.</title>
        <authorList>
            <consortium name="DOE Joint Genome Institute"/>
            <person name="Mondo S.J."/>
            <person name="Dannebaum R.O."/>
            <person name="Kuo R.C."/>
            <person name="Labutti K."/>
            <person name="Haridas S."/>
            <person name="Kuo A."/>
            <person name="Salamov A."/>
            <person name="Ahrendt S.R."/>
            <person name="Lipzen A."/>
            <person name="Sullivan W."/>
            <person name="Andreopoulos W.B."/>
            <person name="Clum A."/>
            <person name="Lindquist E."/>
            <person name="Daum C."/>
            <person name="Ramamoorthy G.K."/>
            <person name="Gryganskyi A."/>
            <person name="Culley D."/>
            <person name="Magnuson J.K."/>
            <person name="James T.Y."/>
            <person name="O'Malley M.A."/>
            <person name="Stajich J.E."/>
            <person name="Spatafora J.W."/>
            <person name="Visel A."/>
            <person name="Grigoriev I.V."/>
        </authorList>
    </citation>
    <scope>NUCLEOTIDE SEQUENCE [LARGE SCALE GENOMIC DNA]</scope>
    <source>
        <strain evidence="9 10">PL171</strain>
    </source>
</reference>
<feature type="compositionally biased region" description="Polar residues" evidence="7">
    <location>
        <begin position="152"/>
        <end position="168"/>
    </location>
</feature>
<dbReference type="FunFam" id="1.20.1280.290:FF:000009">
    <property type="entry name" value="PQ loop repeat family protein"/>
    <property type="match status" value="1"/>
</dbReference>
<evidence type="ECO:0000256" key="4">
    <source>
        <dbReference type="ARBA" id="ARBA00023136"/>
    </source>
</evidence>
<dbReference type="InterPro" id="IPR006603">
    <property type="entry name" value="PQ-loop_rpt"/>
</dbReference>
<feature type="region of interest" description="Disordered" evidence="7">
    <location>
        <begin position="150"/>
        <end position="177"/>
    </location>
</feature>
<evidence type="ECO:0000256" key="5">
    <source>
        <dbReference type="ARBA" id="ARBA00038039"/>
    </source>
</evidence>
<comment type="caution">
    <text evidence="9">The sequence shown here is derived from an EMBL/GenBank/DDBJ whole genome shotgun (WGS) entry which is preliminary data.</text>
</comment>